<dbReference type="AlphaFoldDB" id="A0A0E9XK73"/>
<evidence type="ECO:0000313" key="1">
    <source>
        <dbReference type="EMBL" id="JAI02094.1"/>
    </source>
</evidence>
<dbReference type="EMBL" id="GBXM01006484">
    <property type="protein sequence ID" value="JAI02094.1"/>
    <property type="molecule type" value="Transcribed_RNA"/>
</dbReference>
<proteinExistence type="predicted"/>
<reference evidence="1" key="2">
    <citation type="journal article" date="2015" name="Fish Shellfish Immunol.">
        <title>Early steps in the European eel (Anguilla anguilla)-Vibrio vulnificus interaction in the gills: Role of the RtxA13 toxin.</title>
        <authorList>
            <person name="Callol A."/>
            <person name="Pajuelo D."/>
            <person name="Ebbesson L."/>
            <person name="Teles M."/>
            <person name="MacKenzie S."/>
            <person name="Amaro C."/>
        </authorList>
    </citation>
    <scope>NUCLEOTIDE SEQUENCE</scope>
</reference>
<protein>
    <submittedName>
        <fullName evidence="1">Uncharacterized protein</fullName>
    </submittedName>
</protein>
<reference evidence="1" key="1">
    <citation type="submission" date="2014-11" db="EMBL/GenBank/DDBJ databases">
        <authorList>
            <person name="Amaro Gonzalez C."/>
        </authorList>
    </citation>
    <scope>NUCLEOTIDE SEQUENCE</scope>
</reference>
<name>A0A0E9XK73_ANGAN</name>
<accession>A0A0E9XK73</accession>
<organism evidence="1">
    <name type="scientific">Anguilla anguilla</name>
    <name type="common">European freshwater eel</name>
    <name type="synonym">Muraena anguilla</name>
    <dbReference type="NCBI Taxonomy" id="7936"/>
    <lineage>
        <taxon>Eukaryota</taxon>
        <taxon>Metazoa</taxon>
        <taxon>Chordata</taxon>
        <taxon>Craniata</taxon>
        <taxon>Vertebrata</taxon>
        <taxon>Euteleostomi</taxon>
        <taxon>Actinopterygii</taxon>
        <taxon>Neopterygii</taxon>
        <taxon>Teleostei</taxon>
        <taxon>Anguilliformes</taxon>
        <taxon>Anguillidae</taxon>
        <taxon>Anguilla</taxon>
    </lineage>
</organism>
<sequence>MFMFNKFTVCERLTLSGHLTNAIIFPVKLN</sequence>